<dbReference type="KEGG" id="dpg:DESPIGER_0105"/>
<keyword evidence="1" id="KW-0812">Transmembrane</keyword>
<gene>
    <name evidence="3" type="ORF">DESPIGER_0105</name>
</gene>
<accession>A0A1K1LBD8</accession>
<keyword evidence="1" id="KW-0472">Membrane</keyword>
<evidence type="ECO:0000313" key="4">
    <source>
        <dbReference type="Proteomes" id="UP000186323"/>
    </source>
</evidence>
<feature type="domain" description="Mce/MlaD" evidence="2">
    <location>
        <begin position="38"/>
        <end position="139"/>
    </location>
</feature>
<name>A0A1K1LBD8_9BACT</name>
<dbReference type="OrthoDB" id="9806984at2"/>
<feature type="transmembrane region" description="Helical" evidence="1">
    <location>
        <begin position="12"/>
        <end position="34"/>
    </location>
</feature>
<evidence type="ECO:0000313" key="3">
    <source>
        <dbReference type="EMBL" id="SFV72007.1"/>
    </source>
</evidence>
<dbReference type="InterPro" id="IPR003399">
    <property type="entry name" value="Mce/MlaD"/>
</dbReference>
<reference evidence="4" key="1">
    <citation type="submission" date="2016-10" db="EMBL/GenBank/DDBJ databases">
        <authorList>
            <person name="Wegmann U."/>
        </authorList>
    </citation>
    <scope>NUCLEOTIDE SEQUENCE [LARGE SCALE GENOMIC DNA]</scope>
</reference>
<protein>
    <submittedName>
        <fullName evidence="3">Paraquat-inducible protein B</fullName>
    </submittedName>
</protein>
<keyword evidence="1" id="KW-1133">Transmembrane helix</keyword>
<dbReference type="Pfam" id="PF02470">
    <property type="entry name" value="MlaD"/>
    <property type="match status" value="1"/>
</dbReference>
<proteinExistence type="predicted"/>
<keyword evidence="4" id="KW-1185">Reference proteome</keyword>
<evidence type="ECO:0000259" key="2">
    <source>
        <dbReference type="Pfam" id="PF02470"/>
    </source>
</evidence>
<dbReference type="EMBL" id="LT630450">
    <property type="protein sequence ID" value="SFV72007.1"/>
    <property type="molecule type" value="Genomic_DNA"/>
</dbReference>
<dbReference type="PANTHER" id="PTHR36698:SF3">
    <property type="entry name" value="ABC-TYPE TRANSPORT AUXILIARY LIPOPROTEIN COMPONENT DOMAIN-CONTAINING PROTEIN"/>
    <property type="match status" value="1"/>
</dbReference>
<sequence length="317" mass="34483">MAKQSFKTAVGAFVIGGLTLLVAGIILLGGGRMFSDDIEYVLYFDGSVSGLSIGAPVVFRGVPMGQVTRISLEANPRDASVTIPVYIRLDENSIVRAGVAGELTDNFRQEILRRLIQRGLRARLQLQSLITGQYRVELDFLPNTPANFRSPMPDREIPTLPSPIDTLQRTVASLPLEEMARTTAGILEKVNAALAGDALERGLKAFATSFEEAQTLLAGMQQSQKTLSQALEKLNVAATSAQHDLPQALQSTREAMNNVSSVSLATKAVVERNAPLTQELRRLIQESTAAVRSLRAFMDVLERNPEALLRGKQGSRR</sequence>
<dbReference type="RefSeq" id="WP_072331665.1">
    <property type="nucleotide sequence ID" value="NZ_CALJDE010000014.1"/>
</dbReference>
<dbReference type="AlphaFoldDB" id="A0A1K1LBD8"/>
<evidence type="ECO:0000256" key="1">
    <source>
        <dbReference type="SAM" id="Phobius"/>
    </source>
</evidence>
<dbReference type="Proteomes" id="UP000186323">
    <property type="component" value="Chromosome I"/>
</dbReference>
<dbReference type="PANTHER" id="PTHR36698">
    <property type="entry name" value="BLL5892 PROTEIN"/>
    <property type="match status" value="1"/>
</dbReference>
<organism evidence="3 4">
    <name type="scientific">Desulfovibrio piger</name>
    <dbReference type="NCBI Taxonomy" id="901"/>
    <lineage>
        <taxon>Bacteria</taxon>
        <taxon>Pseudomonadati</taxon>
        <taxon>Thermodesulfobacteriota</taxon>
        <taxon>Desulfovibrionia</taxon>
        <taxon>Desulfovibrionales</taxon>
        <taxon>Desulfovibrionaceae</taxon>
        <taxon>Desulfovibrio</taxon>
    </lineage>
</organism>